<evidence type="ECO:0000313" key="8">
    <source>
        <dbReference type="Proteomes" id="UP000266861"/>
    </source>
</evidence>
<dbReference type="PANTHER" id="PTHR46716:SF1">
    <property type="entry name" value="MITOGEN-ACTIVATED PROTEIN KINASE KINASE KINASE 7"/>
    <property type="match status" value="1"/>
</dbReference>
<comment type="caution">
    <text evidence="7">The sequence shown here is derived from an EMBL/GenBank/DDBJ whole genome shotgun (WGS) entry which is preliminary data.</text>
</comment>
<dbReference type="GO" id="GO:0004709">
    <property type="term" value="F:MAP kinase kinase kinase activity"/>
    <property type="evidence" value="ECO:0007669"/>
    <property type="project" value="TreeGrafter"/>
</dbReference>
<keyword evidence="3" id="KW-0547">Nucleotide-binding</keyword>
<keyword evidence="5" id="KW-0067">ATP-binding</keyword>
<gene>
    <name evidence="7" type="ORF">Glove_346g205</name>
</gene>
<organism evidence="7 8">
    <name type="scientific">Diversispora epigaea</name>
    <dbReference type="NCBI Taxonomy" id="1348612"/>
    <lineage>
        <taxon>Eukaryota</taxon>
        <taxon>Fungi</taxon>
        <taxon>Fungi incertae sedis</taxon>
        <taxon>Mucoromycota</taxon>
        <taxon>Glomeromycotina</taxon>
        <taxon>Glomeromycetes</taxon>
        <taxon>Diversisporales</taxon>
        <taxon>Diversisporaceae</taxon>
        <taxon>Diversispora</taxon>
    </lineage>
</organism>
<dbReference type="PROSITE" id="PS50011">
    <property type="entry name" value="PROTEIN_KINASE_DOM"/>
    <property type="match status" value="1"/>
</dbReference>
<dbReference type="AlphaFoldDB" id="A0A397HFT5"/>
<evidence type="ECO:0000259" key="6">
    <source>
        <dbReference type="PROSITE" id="PS50011"/>
    </source>
</evidence>
<keyword evidence="1" id="KW-0723">Serine/threonine-protein kinase</keyword>
<evidence type="ECO:0000256" key="2">
    <source>
        <dbReference type="ARBA" id="ARBA00022679"/>
    </source>
</evidence>
<dbReference type="OrthoDB" id="3269467at2759"/>
<dbReference type="SUPFAM" id="SSF56112">
    <property type="entry name" value="Protein kinase-like (PK-like)"/>
    <property type="match status" value="1"/>
</dbReference>
<dbReference type="GO" id="GO:0007254">
    <property type="term" value="P:JNK cascade"/>
    <property type="evidence" value="ECO:0007669"/>
    <property type="project" value="TreeGrafter"/>
</dbReference>
<protein>
    <recommendedName>
        <fullName evidence="6">Protein kinase domain-containing protein</fullName>
    </recommendedName>
</protein>
<dbReference type="InterPro" id="IPR011009">
    <property type="entry name" value="Kinase-like_dom_sf"/>
</dbReference>
<reference evidence="7 8" key="1">
    <citation type="submission" date="2018-08" db="EMBL/GenBank/DDBJ databases">
        <title>Genome and evolution of the arbuscular mycorrhizal fungus Diversispora epigaea (formerly Glomus versiforme) and its bacterial endosymbionts.</title>
        <authorList>
            <person name="Sun X."/>
            <person name="Fei Z."/>
            <person name="Harrison M."/>
        </authorList>
    </citation>
    <scope>NUCLEOTIDE SEQUENCE [LARGE SCALE GENOMIC DNA]</scope>
    <source>
        <strain evidence="7 8">IT104</strain>
    </source>
</reference>
<dbReference type="GO" id="GO:0005524">
    <property type="term" value="F:ATP binding"/>
    <property type="evidence" value="ECO:0007669"/>
    <property type="project" value="UniProtKB-KW"/>
</dbReference>
<dbReference type="Pfam" id="PF00069">
    <property type="entry name" value="Pkinase"/>
    <property type="match status" value="1"/>
</dbReference>
<dbReference type="Proteomes" id="UP000266861">
    <property type="component" value="Unassembled WGS sequence"/>
</dbReference>
<keyword evidence="2" id="KW-0808">Transferase</keyword>
<evidence type="ECO:0000256" key="3">
    <source>
        <dbReference type="ARBA" id="ARBA00022741"/>
    </source>
</evidence>
<dbReference type="GO" id="GO:0006955">
    <property type="term" value="P:immune response"/>
    <property type="evidence" value="ECO:0007669"/>
    <property type="project" value="TreeGrafter"/>
</dbReference>
<dbReference type="PANTHER" id="PTHR46716">
    <property type="entry name" value="MITOGEN-ACTIVATED PROTEIN KINASE KINASE KINASE 7"/>
    <property type="match status" value="1"/>
</dbReference>
<name>A0A397HFT5_9GLOM</name>
<evidence type="ECO:0000313" key="7">
    <source>
        <dbReference type="EMBL" id="RHZ61709.1"/>
    </source>
</evidence>
<dbReference type="InterPro" id="IPR000719">
    <property type="entry name" value="Prot_kinase_dom"/>
</dbReference>
<keyword evidence="4" id="KW-0418">Kinase</keyword>
<dbReference type="STRING" id="1348612.A0A397HFT5"/>
<evidence type="ECO:0000256" key="4">
    <source>
        <dbReference type="ARBA" id="ARBA00022777"/>
    </source>
</evidence>
<dbReference type="EMBL" id="PQFF01000316">
    <property type="protein sequence ID" value="RHZ61709.1"/>
    <property type="molecule type" value="Genomic_DNA"/>
</dbReference>
<feature type="domain" description="Protein kinase" evidence="6">
    <location>
        <begin position="1"/>
        <end position="156"/>
    </location>
</feature>
<proteinExistence type="predicted"/>
<dbReference type="Gene3D" id="1.10.510.10">
    <property type="entry name" value="Transferase(Phosphotransferase) domain 1"/>
    <property type="match status" value="1"/>
</dbReference>
<accession>A0A397HFT5</accession>
<evidence type="ECO:0000256" key="5">
    <source>
        <dbReference type="ARBA" id="ARBA00022840"/>
    </source>
</evidence>
<sequence length="201" mass="23475">MKLKKNDLKWLNPKNHFQPANIDSNISRESQIYGIIPYMAPELFKNQPYSYASDIYSLGMIMWQLTSGHRPFHDQEHGPKLILNILDGKRPEITEDTPERWVNLMKRYDDIWFEFNEAEEKRLEMVESKKPFVKNPGYEHPDSRYYSRSLNSISIIPAAQIPNYFGIMAAKICQNYLESEGQKVPNPKLILAPQINFGIPN</sequence>
<keyword evidence="8" id="KW-1185">Reference proteome</keyword>
<evidence type="ECO:0000256" key="1">
    <source>
        <dbReference type="ARBA" id="ARBA00022527"/>
    </source>
</evidence>